<protein>
    <submittedName>
        <fullName evidence="4">GNAT family N-acetyltransferase</fullName>
    </submittedName>
</protein>
<accession>A0ABT0JWD6</accession>
<proteinExistence type="predicted"/>
<evidence type="ECO:0000256" key="1">
    <source>
        <dbReference type="ARBA" id="ARBA00022679"/>
    </source>
</evidence>
<comment type="caution">
    <text evidence="4">The sequence shown here is derived from an EMBL/GenBank/DDBJ whole genome shotgun (WGS) entry which is preliminary data.</text>
</comment>
<dbReference type="InterPro" id="IPR016181">
    <property type="entry name" value="Acyl_CoA_acyltransferase"/>
</dbReference>
<dbReference type="PANTHER" id="PTHR10545:SF29">
    <property type="entry name" value="GH14572P-RELATED"/>
    <property type="match status" value="1"/>
</dbReference>
<evidence type="ECO:0000259" key="3">
    <source>
        <dbReference type="PROSITE" id="PS51186"/>
    </source>
</evidence>
<dbReference type="Proteomes" id="UP001201873">
    <property type="component" value="Unassembled WGS sequence"/>
</dbReference>
<evidence type="ECO:0000313" key="4">
    <source>
        <dbReference type="EMBL" id="MCK9875796.1"/>
    </source>
</evidence>
<dbReference type="InterPro" id="IPR000182">
    <property type="entry name" value="GNAT_dom"/>
</dbReference>
<dbReference type="EMBL" id="JALKFT010000006">
    <property type="protein sequence ID" value="MCK9875796.1"/>
    <property type="molecule type" value="Genomic_DNA"/>
</dbReference>
<dbReference type="PANTHER" id="PTHR10545">
    <property type="entry name" value="DIAMINE N-ACETYLTRANSFERASE"/>
    <property type="match status" value="1"/>
</dbReference>
<dbReference type="RefSeq" id="WP_248824189.1">
    <property type="nucleotide sequence ID" value="NZ_JALKFT010000006.1"/>
</dbReference>
<keyword evidence="5" id="KW-1185">Reference proteome</keyword>
<feature type="domain" description="N-acetyltransferase" evidence="3">
    <location>
        <begin position="1"/>
        <end position="167"/>
    </location>
</feature>
<gene>
    <name evidence="4" type="ORF">MXD59_08415</name>
</gene>
<keyword evidence="1" id="KW-0808">Transferase</keyword>
<keyword evidence="2" id="KW-0012">Acyltransferase</keyword>
<evidence type="ECO:0000256" key="2">
    <source>
        <dbReference type="ARBA" id="ARBA00023315"/>
    </source>
</evidence>
<dbReference type="PROSITE" id="PS51186">
    <property type="entry name" value="GNAT"/>
    <property type="match status" value="1"/>
</dbReference>
<name>A0ABT0JWD6_9ACTN</name>
<dbReference type="Gene3D" id="3.40.630.30">
    <property type="match status" value="1"/>
</dbReference>
<organism evidence="4 5">
    <name type="scientific">Frankia umida</name>
    <dbReference type="NCBI Taxonomy" id="573489"/>
    <lineage>
        <taxon>Bacteria</taxon>
        <taxon>Bacillati</taxon>
        <taxon>Actinomycetota</taxon>
        <taxon>Actinomycetes</taxon>
        <taxon>Frankiales</taxon>
        <taxon>Frankiaceae</taxon>
        <taxon>Frankia</taxon>
    </lineage>
</organism>
<sequence>MIRAARPADVPAILALVRALAAYEREPDAVAMTVDDLHQALFGPTPSASCLVATADITADSTAGGPSAPVVGFAIWHQTFSTWTGQAGMYLVDLFVRPEHRRGGHGRGLLAALAEICVRRGLRRLEWAVLDWNTPAQEFYRSLAAGPMNGWTTWRLDGDALRALAIPT</sequence>
<dbReference type="InterPro" id="IPR051016">
    <property type="entry name" value="Diverse_Substrate_AcTransf"/>
</dbReference>
<dbReference type="Pfam" id="PF00583">
    <property type="entry name" value="Acetyltransf_1"/>
    <property type="match status" value="1"/>
</dbReference>
<reference evidence="4 5" key="1">
    <citation type="submission" date="2022-04" db="EMBL/GenBank/DDBJ databases">
        <title>Genome diversity in the genus Frankia.</title>
        <authorList>
            <person name="Carlos-Shanley C."/>
            <person name="Hahn D."/>
        </authorList>
    </citation>
    <scope>NUCLEOTIDE SEQUENCE [LARGE SCALE GENOMIC DNA]</scope>
    <source>
        <strain evidence="4 5">Ag45/Mut15</strain>
    </source>
</reference>
<dbReference type="SUPFAM" id="SSF55729">
    <property type="entry name" value="Acyl-CoA N-acyltransferases (Nat)"/>
    <property type="match status" value="1"/>
</dbReference>
<dbReference type="CDD" id="cd04301">
    <property type="entry name" value="NAT_SF"/>
    <property type="match status" value="1"/>
</dbReference>
<evidence type="ECO:0000313" key="5">
    <source>
        <dbReference type="Proteomes" id="UP001201873"/>
    </source>
</evidence>